<protein>
    <submittedName>
        <fullName evidence="17">Cell division protein FtsK</fullName>
    </submittedName>
</protein>
<dbReference type="STRING" id="1408281.Epro_0578"/>
<evidence type="ECO:0000256" key="2">
    <source>
        <dbReference type="ARBA" id="ARBA00006474"/>
    </source>
</evidence>
<dbReference type="Gene3D" id="3.30.980.40">
    <property type="match status" value="1"/>
</dbReference>
<evidence type="ECO:0000256" key="4">
    <source>
        <dbReference type="ARBA" id="ARBA00022618"/>
    </source>
</evidence>
<feature type="domain" description="FtsK" evidence="16">
    <location>
        <begin position="388"/>
        <end position="586"/>
    </location>
</feature>
<accession>A0A0G3WJD4</accession>
<dbReference type="Pfam" id="PF01580">
    <property type="entry name" value="FtsK_SpoIIIE"/>
    <property type="match status" value="1"/>
</dbReference>
<dbReference type="GO" id="GO:0051301">
    <property type="term" value="P:cell division"/>
    <property type="evidence" value="ECO:0007669"/>
    <property type="project" value="UniProtKB-KW"/>
</dbReference>
<dbReference type="PATRIC" id="fig|1408281.3.peg.593"/>
<keyword evidence="5 15" id="KW-0812">Transmembrane</keyword>
<feature type="region of interest" description="Disordered" evidence="14">
    <location>
        <begin position="1"/>
        <end position="24"/>
    </location>
</feature>
<evidence type="ECO:0000256" key="7">
    <source>
        <dbReference type="ARBA" id="ARBA00022829"/>
    </source>
</evidence>
<dbReference type="PANTHER" id="PTHR22683">
    <property type="entry name" value="SPORULATION PROTEIN RELATED"/>
    <property type="match status" value="1"/>
</dbReference>
<reference evidence="17 18" key="1">
    <citation type="submission" date="2014-09" db="EMBL/GenBank/DDBJ databases">
        <title>Complete genome sequence of Endomicrobium proavitum.</title>
        <authorList>
            <person name="Zheng H."/>
        </authorList>
    </citation>
    <scope>NUCLEOTIDE SEQUENCE [LARGE SCALE GENOMIC DNA]</scope>
    <source>
        <strain evidence="17 18">Rsa215</strain>
    </source>
</reference>
<evidence type="ECO:0000313" key="18">
    <source>
        <dbReference type="Proteomes" id="UP000035337"/>
    </source>
</evidence>
<organism evidence="17 18">
    <name type="scientific">Endomicrobium proavitum</name>
    <dbReference type="NCBI Taxonomy" id="1408281"/>
    <lineage>
        <taxon>Bacteria</taxon>
        <taxon>Pseudomonadati</taxon>
        <taxon>Elusimicrobiota</taxon>
        <taxon>Endomicrobiia</taxon>
        <taxon>Endomicrobiales</taxon>
        <taxon>Endomicrobiaceae</taxon>
        <taxon>Endomicrobium</taxon>
    </lineage>
</organism>
<keyword evidence="4 17" id="KW-0132">Cell division</keyword>
<evidence type="ECO:0000256" key="14">
    <source>
        <dbReference type="SAM" id="MobiDB-lite"/>
    </source>
</evidence>
<evidence type="ECO:0000256" key="6">
    <source>
        <dbReference type="ARBA" id="ARBA00022741"/>
    </source>
</evidence>
<evidence type="ECO:0000256" key="8">
    <source>
        <dbReference type="ARBA" id="ARBA00022840"/>
    </source>
</evidence>
<evidence type="ECO:0000256" key="13">
    <source>
        <dbReference type="PROSITE-ProRule" id="PRU00289"/>
    </source>
</evidence>
<keyword evidence="11 15" id="KW-0472">Membrane</keyword>
<dbReference type="OrthoDB" id="9807790at2"/>
<evidence type="ECO:0000256" key="11">
    <source>
        <dbReference type="ARBA" id="ARBA00023136"/>
    </source>
</evidence>
<keyword evidence="12" id="KW-0131">Cell cycle</keyword>
<name>A0A0G3WJD4_9BACT</name>
<proteinExistence type="inferred from homology"/>
<keyword evidence="18" id="KW-1185">Reference proteome</keyword>
<feature type="region of interest" description="Disordered" evidence="14">
    <location>
        <begin position="226"/>
        <end position="246"/>
    </location>
</feature>
<dbReference type="InterPro" id="IPR025199">
    <property type="entry name" value="FtsK_4TM"/>
</dbReference>
<comment type="similarity">
    <text evidence="2">Belongs to the FtsK/SpoIIIE/SftA family.</text>
</comment>
<dbReference type="GO" id="GO:0005886">
    <property type="term" value="C:plasma membrane"/>
    <property type="evidence" value="ECO:0007669"/>
    <property type="project" value="UniProtKB-SubCell"/>
</dbReference>
<keyword evidence="6 13" id="KW-0547">Nucleotide-binding</keyword>
<dbReference type="KEGG" id="epo:Epro_0578"/>
<dbReference type="PROSITE" id="PS50901">
    <property type="entry name" value="FTSK"/>
    <property type="match status" value="1"/>
</dbReference>
<feature type="compositionally biased region" description="Basic residues" evidence="14">
    <location>
        <begin position="1"/>
        <end position="20"/>
    </location>
</feature>
<evidence type="ECO:0000256" key="12">
    <source>
        <dbReference type="ARBA" id="ARBA00023306"/>
    </source>
</evidence>
<evidence type="ECO:0000313" key="17">
    <source>
        <dbReference type="EMBL" id="AKL97957.1"/>
    </source>
</evidence>
<dbReference type="InterPro" id="IPR050206">
    <property type="entry name" value="FtsK/SpoIIIE/SftA"/>
</dbReference>
<dbReference type="InterPro" id="IPR027417">
    <property type="entry name" value="P-loop_NTPase"/>
</dbReference>
<dbReference type="InterPro" id="IPR002543">
    <property type="entry name" value="FtsK_dom"/>
</dbReference>
<feature type="transmembrane region" description="Helical" evidence="15">
    <location>
        <begin position="98"/>
        <end position="124"/>
    </location>
</feature>
<dbReference type="EMBL" id="CP009498">
    <property type="protein sequence ID" value="AKL97957.1"/>
    <property type="molecule type" value="Genomic_DNA"/>
</dbReference>
<dbReference type="Proteomes" id="UP000035337">
    <property type="component" value="Chromosome"/>
</dbReference>
<evidence type="ECO:0000259" key="16">
    <source>
        <dbReference type="PROSITE" id="PS50901"/>
    </source>
</evidence>
<evidence type="ECO:0000256" key="10">
    <source>
        <dbReference type="ARBA" id="ARBA00023125"/>
    </source>
</evidence>
<dbReference type="RefSeq" id="WP_052570446.1">
    <property type="nucleotide sequence ID" value="NZ_CP009498.1"/>
</dbReference>
<gene>
    <name evidence="17" type="primary">ftsK</name>
    <name evidence="17" type="ORF">Epro_0578</name>
</gene>
<evidence type="ECO:0000256" key="1">
    <source>
        <dbReference type="ARBA" id="ARBA00004651"/>
    </source>
</evidence>
<dbReference type="Pfam" id="PF17854">
    <property type="entry name" value="FtsK_alpha"/>
    <property type="match status" value="1"/>
</dbReference>
<evidence type="ECO:0000256" key="3">
    <source>
        <dbReference type="ARBA" id="ARBA00022475"/>
    </source>
</evidence>
<feature type="transmembrane region" description="Helical" evidence="15">
    <location>
        <begin position="144"/>
        <end position="162"/>
    </location>
</feature>
<keyword evidence="10" id="KW-0238">DNA-binding</keyword>
<keyword evidence="9 15" id="KW-1133">Transmembrane helix</keyword>
<keyword evidence="8 13" id="KW-0067">ATP-binding</keyword>
<dbReference type="GO" id="GO:0003677">
    <property type="term" value="F:DNA binding"/>
    <property type="evidence" value="ECO:0007669"/>
    <property type="project" value="UniProtKB-KW"/>
</dbReference>
<dbReference type="InterPro" id="IPR041027">
    <property type="entry name" value="FtsK_alpha"/>
</dbReference>
<dbReference type="GO" id="GO:0005524">
    <property type="term" value="F:ATP binding"/>
    <property type="evidence" value="ECO:0007669"/>
    <property type="project" value="UniProtKB-UniRule"/>
</dbReference>
<evidence type="ECO:0000256" key="5">
    <source>
        <dbReference type="ARBA" id="ARBA00022692"/>
    </source>
</evidence>
<evidence type="ECO:0000256" key="15">
    <source>
        <dbReference type="SAM" id="Phobius"/>
    </source>
</evidence>
<sequence>MGKKKKNNKKSKNENKRKKQNHQDRNREVSALFFILASFIAAFLCVVPQNAGIIGRAFNNIFVNGIFGSATYILPFILLWYFIIHIKKSAELKERTDFIWSVALLIFGSLAFEAASVLFAAANVSGGWIGKTFYPFFKELFGEAFGFAVIVILFLFFTARLLRICISKVVYNFLKNIKEDIKKRKEEKEAAALKAPKIFENKSGLLPEIKKLEPFVPNIVNKQKKENSAAEKQATPSEPQKPQVKLDSKSFDYKFPHSTILKNDETKSFHTNKDELLRRAELLRSTLADFGIPAEVKDIIPGPVVTRYDLILAPGIKIQSVTNIIENISLTMRTASIRVVPIPEKAAVGVEVPNPDSVTVGLRGIVEHSSFINSKSLLTLALGKTTDGEGYVTNLASMPHLLIAGATGSGKSVGIHTIILSVLFKARPDEVKFMIIDPKRVEMPIYKDIPHLYNPSTSAADADIITNPREAASALKKLVTVMEGRYTKFAAATVRNIEEYNAKMSETGGEKEFYIVVVIDELADLMLVAKKEIEDSIQRLAQMARAVGIHLILATQRPSVNVITGIIKANFPARLSFQTTSAIDSRVILDMLGAENLMGKGDMLFLPPGEARPVRLQGAFVSLKEAQKIIDFINDQNFPRIYEPLAVAAEVSSGFNAAEEKSMKDLLPALKLINERRRVSQDLLKANFGSSARATNILSILEMKGFITKPEGTNKWQINYDKIEEYIRTA</sequence>
<dbReference type="PANTHER" id="PTHR22683:SF41">
    <property type="entry name" value="DNA TRANSLOCASE FTSK"/>
    <property type="match status" value="1"/>
</dbReference>
<dbReference type="Gene3D" id="3.40.50.300">
    <property type="entry name" value="P-loop containing nucleotide triphosphate hydrolases"/>
    <property type="match status" value="1"/>
</dbReference>
<evidence type="ECO:0000256" key="9">
    <source>
        <dbReference type="ARBA" id="ARBA00022989"/>
    </source>
</evidence>
<dbReference type="Pfam" id="PF13491">
    <property type="entry name" value="FtsK_4TM"/>
    <property type="match status" value="1"/>
</dbReference>
<dbReference type="GO" id="GO:0007059">
    <property type="term" value="P:chromosome segregation"/>
    <property type="evidence" value="ECO:0007669"/>
    <property type="project" value="UniProtKB-KW"/>
</dbReference>
<comment type="subcellular location">
    <subcellularLocation>
        <location evidence="1">Cell membrane</location>
        <topology evidence="1">Multi-pass membrane protein</topology>
    </subcellularLocation>
</comment>
<dbReference type="SUPFAM" id="SSF52540">
    <property type="entry name" value="P-loop containing nucleoside triphosphate hydrolases"/>
    <property type="match status" value="1"/>
</dbReference>
<keyword evidence="7" id="KW-0159">Chromosome partition</keyword>
<dbReference type="AlphaFoldDB" id="A0A0G3WJD4"/>
<keyword evidence="3" id="KW-1003">Cell membrane</keyword>
<feature type="binding site" evidence="13">
    <location>
        <begin position="405"/>
        <end position="412"/>
    </location>
    <ligand>
        <name>ATP</name>
        <dbReference type="ChEBI" id="CHEBI:30616"/>
    </ligand>
</feature>
<feature type="transmembrane region" description="Helical" evidence="15">
    <location>
        <begin position="61"/>
        <end position="86"/>
    </location>
</feature>